<proteinExistence type="predicted"/>
<dbReference type="EMBL" id="BDQA01000502">
    <property type="protein sequence ID" value="GBH21979.1"/>
    <property type="molecule type" value="Genomic_RNA"/>
</dbReference>
<organism evidence="1">
    <name type="scientific">viral metagenome</name>
    <dbReference type="NCBI Taxonomy" id="1070528"/>
    <lineage>
        <taxon>unclassified sequences</taxon>
        <taxon>metagenomes</taxon>
        <taxon>organismal metagenomes</taxon>
    </lineage>
</organism>
<accession>A0A2V0R9K1</accession>
<sequence>MPAFGPTEFTLVFSEIVPVAGERRIVVLNNNSDTDAWISFTATLGSNADQGILFLKRSTIIIREDDARRSIRARCTVVNKFHSGETIW</sequence>
<reference evidence="1" key="1">
    <citation type="submission" date="2017-04" db="EMBL/GenBank/DDBJ databases">
        <title>Unveiling RNA virosphere associated with marine microorganisms.</title>
        <authorList>
            <person name="Urayama S."/>
            <person name="Takaki Y."/>
            <person name="Nishi S."/>
            <person name="Yoshida Y."/>
            <person name="Deguchi S."/>
            <person name="Takai K."/>
            <person name="Nunoura T."/>
        </authorList>
    </citation>
    <scope>NUCLEOTIDE SEQUENCE</scope>
</reference>
<protein>
    <submittedName>
        <fullName evidence="1">Uncharacterized protein</fullName>
    </submittedName>
</protein>
<dbReference type="AlphaFoldDB" id="A0A2V0R9K1"/>
<name>A0A2V0R9K1_9ZZZZ</name>
<comment type="caution">
    <text evidence="1">The sequence shown here is derived from an EMBL/GenBank/DDBJ whole genome shotgun (WGS) entry which is preliminary data.</text>
</comment>
<evidence type="ECO:0000313" key="1">
    <source>
        <dbReference type="EMBL" id="GBH21979.1"/>
    </source>
</evidence>